<name>A0ACD1ISM1_9EURO</name>
<dbReference type="Proteomes" id="UP000249748">
    <property type="component" value="Unassembled WGS sequence"/>
</dbReference>
<reference evidence="1" key="1">
    <citation type="submission" date="2018-02" db="EMBL/GenBank/DDBJ databases">
        <title>The genomes of Aspergillus section Nigri reveals drivers in fungal speciation.</title>
        <authorList>
            <consortium name="DOE Joint Genome Institute"/>
            <person name="Vesth T.C."/>
            <person name="Nybo J."/>
            <person name="Theobald S."/>
            <person name="Brandl J."/>
            <person name="Frisvad J.C."/>
            <person name="Nielsen K.F."/>
            <person name="Lyhne E.K."/>
            <person name="Kogle M.E."/>
            <person name="Kuo A."/>
            <person name="Riley R."/>
            <person name="Clum A."/>
            <person name="Nolan M."/>
            <person name="Lipzen A."/>
            <person name="Salamov A."/>
            <person name="Henrissat B."/>
            <person name="Wiebenga A."/>
            <person name="De vries R.P."/>
            <person name="Grigoriev I.V."/>
            <person name="Mortensen U.H."/>
            <person name="Andersen M.R."/>
            <person name="Baker S.E."/>
        </authorList>
    </citation>
    <scope>NUCLEOTIDE SEQUENCE</scope>
    <source>
        <strain evidence="1">CBS 115574</strain>
    </source>
</reference>
<protein>
    <submittedName>
        <fullName evidence="1">Uncharacterized protein</fullName>
    </submittedName>
</protein>
<evidence type="ECO:0000313" key="2">
    <source>
        <dbReference type="Proteomes" id="UP000249748"/>
    </source>
</evidence>
<organism evidence="1 2">
    <name type="scientific">Aspergillus costaricaensis CBS 115574</name>
    <dbReference type="NCBI Taxonomy" id="1448317"/>
    <lineage>
        <taxon>Eukaryota</taxon>
        <taxon>Fungi</taxon>
        <taxon>Dikarya</taxon>
        <taxon>Ascomycota</taxon>
        <taxon>Pezizomycotina</taxon>
        <taxon>Eurotiomycetes</taxon>
        <taxon>Eurotiomycetidae</taxon>
        <taxon>Eurotiales</taxon>
        <taxon>Aspergillaceae</taxon>
        <taxon>Aspergillus</taxon>
        <taxon>Aspergillus subgen. Circumdati</taxon>
    </lineage>
</organism>
<accession>A0ACD1ISM1</accession>
<keyword evidence="2" id="KW-1185">Reference proteome</keyword>
<dbReference type="EMBL" id="KZ824537">
    <property type="protein sequence ID" value="RAK93072.1"/>
    <property type="molecule type" value="Genomic_DNA"/>
</dbReference>
<evidence type="ECO:0000313" key="1">
    <source>
        <dbReference type="EMBL" id="RAK93072.1"/>
    </source>
</evidence>
<gene>
    <name evidence="1" type="ORF">BO79DRAFT_42911</name>
</gene>
<sequence>MEVACVTHTQARIHDPAASYPMTMPSRNLDFPYLTPQTKAHFNSKNGASWYLLSIYPSILLNLLLLLLVLVPGRRGPLGVGGLSACDLICH</sequence>
<proteinExistence type="predicted"/>